<evidence type="ECO:0000313" key="2">
    <source>
        <dbReference type="Proteomes" id="UP000037035"/>
    </source>
</evidence>
<proteinExistence type="predicted"/>
<reference evidence="1 2" key="1">
    <citation type="submission" date="2015-08" db="EMBL/GenBank/DDBJ databases">
        <title>Next Generation Sequencing and Analysis of the Genome of Puccinia sorghi L Schw, the Causal Agent of Maize Common Rust.</title>
        <authorList>
            <person name="Rochi L."/>
            <person name="Burguener G."/>
            <person name="Darino M."/>
            <person name="Turjanski A."/>
            <person name="Kreff E."/>
            <person name="Dieguez M.J."/>
            <person name="Sacco F."/>
        </authorList>
    </citation>
    <scope>NUCLEOTIDE SEQUENCE [LARGE SCALE GENOMIC DNA]</scope>
    <source>
        <strain evidence="1 2">RO10H11247</strain>
    </source>
</reference>
<dbReference type="VEuPathDB" id="FungiDB:VP01_1855g3"/>
<name>A0A0L6VFD8_9BASI</name>
<accession>A0A0L6VFD8</accession>
<organism evidence="1 2">
    <name type="scientific">Puccinia sorghi</name>
    <dbReference type="NCBI Taxonomy" id="27349"/>
    <lineage>
        <taxon>Eukaryota</taxon>
        <taxon>Fungi</taxon>
        <taxon>Dikarya</taxon>
        <taxon>Basidiomycota</taxon>
        <taxon>Pucciniomycotina</taxon>
        <taxon>Pucciniomycetes</taxon>
        <taxon>Pucciniales</taxon>
        <taxon>Pucciniaceae</taxon>
        <taxon>Puccinia</taxon>
    </lineage>
</organism>
<dbReference type="AlphaFoldDB" id="A0A0L6VFD8"/>
<evidence type="ECO:0000313" key="1">
    <source>
        <dbReference type="EMBL" id="KNZ58820.1"/>
    </source>
</evidence>
<gene>
    <name evidence="1" type="ORF">VP01_1855g3</name>
</gene>
<keyword evidence="2" id="KW-1185">Reference proteome</keyword>
<sequence>MLSAAATAETRSCRLAYKVSTTWAERSDRGCTKMRCKDLQQTQHLQSPNPSIYDQSLLALQPDESFWKNGIFTNTSEPWLQGRATMSWLGNPTSNEVGYRGPHKSHIVAPQQDNKKCGFSQSTID</sequence>
<comment type="caution">
    <text evidence="1">The sequence shown here is derived from an EMBL/GenBank/DDBJ whole genome shotgun (WGS) entry which is preliminary data.</text>
</comment>
<dbReference type="Proteomes" id="UP000037035">
    <property type="component" value="Unassembled WGS sequence"/>
</dbReference>
<protein>
    <submittedName>
        <fullName evidence="1">Uncharacterized protein</fullName>
    </submittedName>
</protein>
<dbReference type="EMBL" id="LAVV01006676">
    <property type="protein sequence ID" value="KNZ58820.1"/>
    <property type="molecule type" value="Genomic_DNA"/>
</dbReference>